<protein>
    <recommendedName>
        <fullName evidence="2">M23ase beta-sheet core domain-containing protein</fullName>
    </recommendedName>
</protein>
<dbReference type="Proteomes" id="UP000267250">
    <property type="component" value="Chromosome"/>
</dbReference>
<dbReference type="Pfam" id="PF01551">
    <property type="entry name" value="Peptidase_M23"/>
    <property type="match status" value="1"/>
</dbReference>
<sequence>MRWRRTRKRLKKYLFERLTLTLIPHSRGSMRSIRLPRIVFIFIILSLVAYFVSVTYLYQNYFNRYKQALDTIVSLQKLKTENMTLKTGLAQVAKETEKMRKILLELEKKGEHIESLISDTSVATETNVVKDLILFNYKLLDDEGMQPLGGGEGEGLLKSNGFELLSQIREELRMLRVEIPLQKSILEELQMDVEEYNALMAATPRGWPLDDDGKGYISSEFGFRKDPVTNEQAFHEGIDIAVWYGTPVLATADGKVIYAGWKSGYGKVVIIDHGYGYQTVYGHNSKLVVRKGQRVKRGDIIAYSGNSGKSTGPHLHYEVRVNGVPKNPIEFIKFR</sequence>
<keyword evidence="4" id="KW-1185">Reference proteome</keyword>
<dbReference type="RefSeq" id="WP_127017646.1">
    <property type="nucleotide sequence ID" value="NZ_CP016379.1"/>
</dbReference>
<proteinExistence type="predicted"/>
<gene>
    <name evidence="3" type="ORF">BBF96_13285</name>
</gene>
<dbReference type="Gene3D" id="2.70.70.10">
    <property type="entry name" value="Glucose Permease (Domain IIA)"/>
    <property type="match status" value="1"/>
</dbReference>
<dbReference type="InterPro" id="IPR016047">
    <property type="entry name" value="M23ase_b-sheet_dom"/>
</dbReference>
<evidence type="ECO:0000313" key="4">
    <source>
        <dbReference type="Proteomes" id="UP000267250"/>
    </source>
</evidence>
<dbReference type="PANTHER" id="PTHR21666">
    <property type="entry name" value="PEPTIDASE-RELATED"/>
    <property type="match status" value="1"/>
</dbReference>
<dbReference type="FunFam" id="2.70.70.10:FF:000006">
    <property type="entry name" value="M23 family peptidase"/>
    <property type="match status" value="1"/>
</dbReference>
<dbReference type="GO" id="GO:0004222">
    <property type="term" value="F:metalloendopeptidase activity"/>
    <property type="evidence" value="ECO:0007669"/>
    <property type="project" value="TreeGrafter"/>
</dbReference>
<feature type="domain" description="M23ase beta-sheet core" evidence="2">
    <location>
        <begin position="234"/>
        <end position="328"/>
    </location>
</feature>
<dbReference type="OrthoDB" id="9809488at2"/>
<dbReference type="InterPro" id="IPR011055">
    <property type="entry name" value="Dup_hybrid_motif"/>
</dbReference>
<dbReference type="PANTHER" id="PTHR21666:SF270">
    <property type="entry name" value="MUREIN HYDROLASE ACTIVATOR ENVC"/>
    <property type="match status" value="1"/>
</dbReference>
<dbReference type="SUPFAM" id="SSF51261">
    <property type="entry name" value="Duplicated hybrid motif"/>
    <property type="match status" value="1"/>
</dbReference>
<dbReference type="AlphaFoldDB" id="A0A3Q9HTX0"/>
<keyword evidence="1" id="KW-1133">Transmembrane helix</keyword>
<accession>A0A3Q9HTX0</accession>
<dbReference type="CDD" id="cd12797">
    <property type="entry name" value="M23_peptidase"/>
    <property type="match status" value="1"/>
</dbReference>
<evidence type="ECO:0000256" key="1">
    <source>
        <dbReference type="SAM" id="Phobius"/>
    </source>
</evidence>
<dbReference type="EMBL" id="CP016379">
    <property type="protein sequence ID" value="AZR74289.1"/>
    <property type="molecule type" value="Genomic_DNA"/>
</dbReference>
<evidence type="ECO:0000313" key="3">
    <source>
        <dbReference type="EMBL" id="AZR74289.1"/>
    </source>
</evidence>
<keyword evidence="1" id="KW-0812">Transmembrane</keyword>
<name>A0A3Q9HTX0_9FIRM</name>
<keyword evidence="1" id="KW-0472">Membrane</keyword>
<organism evidence="3 4">
    <name type="scientific">Anoxybacter fermentans</name>
    <dbReference type="NCBI Taxonomy" id="1323375"/>
    <lineage>
        <taxon>Bacteria</taxon>
        <taxon>Bacillati</taxon>
        <taxon>Bacillota</taxon>
        <taxon>Clostridia</taxon>
        <taxon>Halanaerobiales</taxon>
        <taxon>Anoxybacter</taxon>
    </lineage>
</organism>
<dbReference type="KEGG" id="aft:BBF96_13285"/>
<dbReference type="InterPro" id="IPR050570">
    <property type="entry name" value="Cell_wall_metabolism_enzyme"/>
</dbReference>
<reference evidence="3 4" key="1">
    <citation type="submission" date="2016-07" db="EMBL/GenBank/DDBJ databases">
        <title>Genome and transcriptome analysis of iron-reducing fermentative bacteria Anoxybacter fermentans.</title>
        <authorList>
            <person name="Zeng X."/>
            <person name="Shao Z."/>
        </authorList>
    </citation>
    <scope>NUCLEOTIDE SEQUENCE [LARGE SCALE GENOMIC DNA]</scope>
    <source>
        <strain evidence="3 4">DY22613</strain>
    </source>
</reference>
<evidence type="ECO:0000259" key="2">
    <source>
        <dbReference type="Pfam" id="PF01551"/>
    </source>
</evidence>
<feature type="transmembrane region" description="Helical" evidence="1">
    <location>
        <begin position="38"/>
        <end position="58"/>
    </location>
</feature>